<dbReference type="AlphaFoldDB" id="A0A5Q0BIK4"/>
<protein>
    <submittedName>
        <fullName evidence="2">Ferritin-like domain-containing protein</fullName>
    </submittedName>
</protein>
<sequence length="266" mass="29637">MSRVNIFDLAEQVLQVAEIDAKLDLTLQAASCLQTGGLTLDRRNPLPINRVVLPQRPELVDPRYLARRRLNTLAGRIALLHAVAHIEFIAILLAWDHVYRFSGMPEAYYLDWAGVAIEEARHFSMIRARLRSLDADYGDLPAHGGLWSIAVETFGDVLARMALVPRFMEARGLDVTPAMIARLNAVGDEASVEILRVILREEVGHVALGSKWFAYVCGERDLPLEASYFNLLGRYMKGAPRGPYNAELRLQAGFSQSELDTLAGLQ</sequence>
<keyword evidence="1" id="KW-0812">Transmembrane</keyword>
<accession>A0A5Q0BIK4</accession>
<evidence type="ECO:0000256" key="1">
    <source>
        <dbReference type="SAM" id="Phobius"/>
    </source>
</evidence>
<dbReference type="EMBL" id="CP044205">
    <property type="protein sequence ID" value="QFY42942.1"/>
    <property type="molecule type" value="Genomic_DNA"/>
</dbReference>
<dbReference type="InterPro" id="IPR011197">
    <property type="entry name" value="UCP012318"/>
</dbReference>
<dbReference type="PANTHER" id="PTHR42782:SF4">
    <property type="entry name" value="DUF455 DOMAIN-CONTAINING PROTEIN"/>
    <property type="match status" value="1"/>
</dbReference>
<dbReference type="PIRSF" id="PIRSF012318">
    <property type="entry name" value="UCP012318"/>
    <property type="match status" value="1"/>
</dbReference>
<proteinExistence type="predicted"/>
<dbReference type="InParanoid" id="A0A5Q0BIK4"/>
<dbReference type="KEGG" id="mmob:F6R98_10230"/>
<keyword evidence="1" id="KW-0472">Membrane</keyword>
<dbReference type="OrthoDB" id="9778629at2"/>
<dbReference type="CDD" id="cd00657">
    <property type="entry name" value="Ferritin_like"/>
    <property type="match status" value="1"/>
</dbReference>
<reference evidence="2 3" key="1">
    <citation type="submission" date="2019-09" db="EMBL/GenBank/DDBJ databases">
        <title>Ecophysiology of the spiral-shaped methanotroph Methylospira mobilis as revealed by the complete genome sequence.</title>
        <authorList>
            <person name="Oshkin I.Y."/>
            <person name="Dedysh S.N."/>
            <person name="Miroshnikov K."/>
            <person name="Danilova O.V."/>
            <person name="Hakobyan A."/>
            <person name="Liesack W."/>
        </authorList>
    </citation>
    <scope>NUCLEOTIDE SEQUENCE [LARGE SCALE GENOMIC DNA]</scope>
    <source>
        <strain evidence="2 3">Shm1</strain>
    </source>
</reference>
<dbReference type="InterPro" id="IPR007402">
    <property type="entry name" value="DUF455"/>
</dbReference>
<dbReference type="SUPFAM" id="SSF47240">
    <property type="entry name" value="Ferritin-like"/>
    <property type="match status" value="1"/>
</dbReference>
<dbReference type="Proteomes" id="UP000325755">
    <property type="component" value="Chromosome"/>
</dbReference>
<evidence type="ECO:0000313" key="3">
    <source>
        <dbReference type="Proteomes" id="UP000325755"/>
    </source>
</evidence>
<dbReference type="Pfam" id="PF04305">
    <property type="entry name" value="DUF455"/>
    <property type="match status" value="1"/>
</dbReference>
<keyword evidence="3" id="KW-1185">Reference proteome</keyword>
<keyword evidence="1" id="KW-1133">Transmembrane helix</keyword>
<evidence type="ECO:0000313" key="2">
    <source>
        <dbReference type="EMBL" id="QFY42942.1"/>
    </source>
</evidence>
<gene>
    <name evidence="2" type="ORF">F6R98_10230</name>
</gene>
<feature type="transmembrane region" description="Helical" evidence="1">
    <location>
        <begin position="73"/>
        <end position="95"/>
    </location>
</feature>
<name>A0A5Q0BIK4_9GAMM</name>
<dbReference type="PANTHER" id="PTHR42782">
    <property type="entry name" value="SI:CH73-314G15.3"/>
    <property type="match status" value="1"/>
</dbReference>
<dbReference type="RefSeq" id="WP_153248931.1">
    <property type="nucleotide sequence ID" value="NZ_CP044205.1"/>
</dbReference>
<organism evidence="2 3">
    <name type="scientific">Candidatus Methylospira mobilis</name>
    <dbReference type="NCBI Taxonomy" id="1808979"/>
    <lineage>
        <taxon>Bacteria</taxon>
        <taxon>Pseudomonadati</taxon>
        <taxon>Pseudomonadota</taxon>
        <taxon>Gammaproteobacteria</taxon>
        <taxon>Methylococcales</taxon>
        <taxon>Methylococcaceae</taxon>
        <taxon>Candidatus Methylospira</taxon>
    </lineage>
</organism>
<dbReference type="InterPro" id="IPR009078">
    <property type="entry name" value="Ferritin-like_SF"/>
</dbReference>